<feature type="non-terminal residue" evidence="1">
    <location>
        <position position="197"/>
    </location>
</feature>
<gene>
    <name evidence="1" type="ORF">L3Q82_022715</name>
</gene>
<keyword evidence="2" id="KW-1185">Reference proteome</keyword>
<dbReference type="EMBL" id="CM041535">
    <property type="protein sequence ID" value="KAI3372758.1"/>
    <property type="molecule type" value="Genomic_DNA"/>
</dbReference>
<proteinExistence type="predicted"/>
<name>A0ACB8X1D3_9TELE</name>
<organism evidence="1 2">
    <name type="scientific">Scortum barcoo</name>
    <name type="common">barcoo grunter</name>
    <dbReference type="NCBI Taxonomy" id="214431"/>
    <lineage>
        <taxon>Eukaryota</taxon>
        <taxon>Metazoa</taxon>
        <taxon>Chordata</taxon>
        <taxon>Craniata</taxon>
        <taxon>Vertebrata</taxon>
        <taxon>Euteleostomi</taxon>
        <taxon>Actinopterygii</taxon>
        <taxon>Neopterygii</taxon>
        <taxon>Teleostei</taxon>
        <taxon>Neoteleostei</taxon>
        <taxon>Acanthomorphata</taxon>
        <taxon>Eupercaria</taxon>
        <taxon>Centrarchiformes</taxon>
        <taxon>Terapontoidei</taxon>
        <taxon>Terapontidae</taxon>
        <taxon>Scortum</taxon>
    </lineage>
</organism>
<protein>
    <submittedName>
        <fullName evidence="1">Uncharacterized protein</fullName>
    </submittedName>
</protein>
<evidence type="ECO:0000313" key="1">
    <source>
        <dbReference type="EMBL" id="KAI3372758.1"/>
    </source>
</evidence>
<comment type="caution">
    <text evidence="1">The sequence shown here is derived from an EMBL/GenBank/DDBJ whole genome shotgun (WGS) entry which is preliminary data.</text>
</comment>
<sequence length="197" mass="22423">MCVPTKTFLTYNNNKPWFSPKLRQLRQAKEEAYRSGDRILYNQTRNTLTKKIRVRSKRSYTEKLKNNFSLDPNVKLLKFADDTTVISLIRDGDESAYRQEVEQLAFCCGQNNLELNMLKTVEMTVDCQPPNTAPPFHSEQHGVCCGNFPGFHNLPGPEPPNRTGTDYNGQSELQKKIISASPPSIQDLNVSSVRKRA</sequence>
<accession>A0ACB8X1D3</accession>
<evidence type="ECO:0000313" key="2">
    <source>
        <dbReference type="Proteomes" id="UP000831701"/>
    </source>
</evidence>
<dbReference type="Proteomes" id="UP000831701">
    <property type="component" value="Chromosome 5"/>
</dbReference>
<reference evidence="1" key="1">
    <citation type="submission" date="2022-04" db="EMBL/GenBank/DDBJ databases">
        <title>Jade perch genome.</title>
        <authorList>
            <person name="Chao B."/>
        </authorList>
    </citation>
    <scope>NUCLEOTIDE SEQUENCE</scope>
    <source>
        <strain evidence="1">CB-2022</strain>
    </source>
</reference>